<accession>A0ABQ9P732</accession>
<dbReference type="PROSITE" id="PS51354">
    <property type="entry name" value="GLUTAREDOXIN_2"/>
    <property type="match status" value="1"/>
</dbReference>
<dbReference type="Pfam" id="PF00462">
    <property type="entry name" value="Glutaredoxin"/>
    <property type="match status" value="1"/>
</dbReference>
<dbReference type="CDD" id="cd03419">
    <property type="entry name" value="GRX_GRXh_1_2_like"/>
    <property type="match status" value="1"/>
</dbReference>
<keyword evidence="5" id="KW-1185">Reference proteome</keyword>
<dbReference type="InterPro" id="IPR002109">
    <property type="entry name" value="Glutaredoxin"/>
</dbReference>
<dbReference type="Gene3D" id="3.40.30.10">
    <property type="entry name" value="Glutaredoxin"/>
    <property type="match status" value="1"/>
</dbReference>
<dbReference type="PANTHER" id="PTHR45694:SF5">
    <property type="entry name" value="GLUTAREDOXIN 2"/>
    <property type="match status" value="1"/>
</dbReference>
<feature type="domain" description="Glutaredoxin" evidence="3">
    <location>
        <begin position="197"/>
        <end position="262"/>
    </location>
</feature>
<evidence type="ECO:0000256" key="2">
    <source>
        <dbReference type="SAM" id="SignalP"/>
    </source>
</evidence>
<evidence type="ECO:0000313" key="5">
    <source>
        <dbReference type="Proteomes" id="UP001172684"/>
    </source>
</evidence>
<dbReference type="InterPro" id="IPR014025">
    <property type="entry name" value="Glutaredoxin_subgr"/>
</dbReference>
<dbReference type="InterPro" id="IPR011899">
    <property type="entry name" value="Glutaredoxin_euk/vir"/>
</dbReference>
<evidence type="ECO:0000256" key="1">
    <source>
        <dbReference type="SAM" id="MobiDB-lite"/>
    </source>
</evidence>
<feature type="chain" id="PRO_5047089361" description="Glutaredoxin domain-containing protein" evidence="2">
    <location>
        <begin position="29"/>
        <end position="305"/>
    </location>
</feature>
<dbReference type="EMBL" id="JAPDRL010000002">
    <property type="protein sequence ID" value="KAJ9669430.1"/>
    <property type="molecule type" value="Genomic_DNA"/>
</dbReference>
<feature type="compositionally biased region" description="Basic and acidic residues" evidence="1">
    <location>
        <begin position="162"/>
        <end position="177"/>
    </location>
</feature>
<protein>
    <recommendedName>
        <fullName evidence="3">Glutaredoxin domain-containing protein</fullName>
    </recommendedName>
</protein>
<dbReference type="Proteomes" id="UP001172684">
    <property type="component" value="Unassembled WGS sequence"/>
</dbReference>
<evidence type="ECO:0000259" key="3">
    <source>
        <dbReference type="Pfam" id="PF00462"/>
    </source>
</evidence>
<comment type="caution">
    <text evidence="4">The sequence shown here is derived from an EMBL/GenBank/DDBJ whole genome shotgun (WGS) entry which is preliminary data.</text>
</comment>
<feature type="region of interest" description="Disordered" evidence="1">
    <location>
        <begin position="113"/>
        <end position="181"/>
    </location>
</feature>
<dbReference type="PANTHER" id="PTHR45694">
    <property type="entry name" value="GLUTAREDOXIN 2"/>
    <property type="match status" value="1"/>
</dbReference>
<dbReference type="PRINTS" id="PR00160">
    <property type="entry name" value="GLUTAREDOXIN"/>
</dbReference>
<organism evidence="4 5">
    <name type="scientific">Coniosporium apollinis</name>
    <dbReference type="NCBI Taxonomy" id="61459"/>
    <lineage>
        <taxon>Eukaryota</taxon>
        <taxon>Fungi</taxon>
        <taxon>Dikarya</taxon>
        <taxon>Ascomycota</taxon>
        <taxon>Pezizomycotina</taxon>
        <taxon>Dothideomycetes</taxon>
        <taxon>Dothideomycetes incertae sedis</taxon>
        <taxon>Coniosporium</taxon>
    </lineage>
</organism>
<proteinExistence type="predicted"/>
<dbReference type="SUPFAM" id="SSF52833">
    <property type="entry name" value="Thioredoxin-like"/>
    <property type="match status" value="1"/>
</dbReference>
<dbReference type="NCBIfam" id="TIGR02180">
    <property type="entry name" value="GRX_euk"/>
    <property type="match status" value="1"/>
</dbReference>
<keyword evidence="2" id="KW-0732">Signal</keyword>
<evidence type="ECO:0000313" key="4">
    <source>
        <dbReference type="EMBL" id="KAJ9669430.1"/>
    </source>
</evidence>
<name>A0ABQ9P732_9PEZI</name>
<feature type="compositionally biased region" description="Basic and acidic residues" evidence="1">
    <location>
        <begin position="125"/>
        <end position="146"/>
    </location>
</feature>
<reference evidence="4" key="1">
    <citation type="submission" date="2022-10" db="EMBL/GenBank/DDBJ databases">
        <title>Culturing micro-colonial fungi from biological soil crusts in the Mojave desert and describing Neophaeococcomyces mojavensis, and introducing the new genera and species Taxawa tesnikishii.</title>
        <authorList>
            <person name="Kurbessoian T."/>
            <person name="Stajich J.E."/>
        </authorList>
    </citation>
    <scope>NUCLEOTIDE SEQUENCE</scope>
    <source>
        <strain evidence="4">TK_1</strain>
    </source>
</reference>
<dbReference type="InterPro" id="IPR036249">
    <property type="entry name" value="Thioredoxin-like_sf"/>
</dbReference>
<feature type="signal peptide" evidence="2">
    <location>
        <begin position="1"/>
        <end position="28"/>
    </location>
</feature>
<gene>
    <name evidence="4" type="ORF">H2201_000297</name>
</gene>
<sequence>MPSQRRVKAFGLIVILIVLLILYVSSSARQTRNSDFYTKTSRALEAQRAREAKAQQDAVSDAEIAKKLRDAEAKAKEEESQRHHAPVQEVVGLSEPIGGAREKDAVHGPVKPAGVAKAGDEETGDHEKSVAGRVSYTDKKDKDDGVAKVGNIGDGVAGLGADKPKENHGVEKEQKAETEDDHEVEVEFNAILKRSPIIIFSKTFCPFSRKAKTILLEKYKITPAPYVVELDQHPLGQRLQHALAKTTGRSTVPNILINGKSIGGGDDVEDLHQRGRIIDTVKSMGGKRIMEARLFEARKERRVRV</sequence>